<evidence type="ECO:0000313" key="1">
    <source>
        <dbReference type="EMBL" id="CAB5220757.1"/>
    </source>
</evidence>
<sequence>MSEYSDVVVVQYRGGYSGDFFTHLVHRAINPGRPIIMEHNEYQKYGWDNHPYNNWGKVFKHLQRTLHEYEKYGDTEHRSKYPLQYGFSDEIGDWYVDFVDMIYDEDKWVFARRVAEMYRKAHLSKKKEENFKVYNLHYHVFKDYFSIEYAWPGCKSYFLATATEKYDWYFNTLQIYKNVLTTGNPKDIYLLEPKIKDYSVRDIYNRVLSYPTNFFARNEEVIKRSRLKYPKNIDIGELIFGDTDSYLEEVNALLSADLNMEVKLDRDLILGYRNSNLKLMNDLFGIEDVQTLSSEEIRNNLADIWVKKYIENDVE</sequence>
<proteinExistence type="predicted"/>
<gene>
    <name evidence="1" type="ORF">UFOVP247_33</name>
</gene>
<reference evidence="1" key="1">
    <citation type="submission" date="2020-05" db="EMBL/GenBank/DDBJ databases">
        <authorList>
            <person name="Chiriac C."/>
            <person name="Salcher M."/>
            <person name="Ghai R."/>
            <person name="Kavagutti S V."/>
        </authorList>
    </citation>
    <scope>NUCLEOTIDE SEQUENCE</scope>
</reference>
<accession>A0A6J7WSR2</accession>
<name>A0A6J7WSR2_9CAUD</name>
<dbReference type="EMBL" id="LR798288">
    <property type="protein sequence ID" value="CAB5220757.1"/>
    <property type="molecule type" value="Genomic_DNA"/>
</dbReference>
<organism evidence="1">
    <name type="scientific">uncultured Caudovirales phage</name>
    <dbReference type="NCBI Taxonomy" id="2100421"/>
    <lineage>
        <taxon>Viruses</taxon>
        <taxon>Duplodnaviria</taxon>
        <taxon>Heunggongvirae</taxon>
        <taxon>Uroviricota</taxon>
        <taxon>Caudoviricetes</taxon>
        <taxon>Peduoviridae</taxon>
        <taxon>Maltschvirus</taxon>
        <taxon>Maltschvirus maltsch</taxon>
    </lineage>
</organism>
<protein>
    <submittedName>
        <fullName evidence="1">Uncharacterized protein</fullName>
    </submittedName>
</protein>